<dbReference type="EMBL" id="PQCO01000171">
    <property type="protein sequence ID" value="PUE02855.1"/>
    <property type="molecule type" value="Genomic_DNA"/>
</dbReference>
<dbReference type="AlphaFoldDB" id="A0A657PVG8"/>
<dbReference type="HAMAP" id="MF_00302">
    <property type="entry name" value="ClpS"/>
    <property type="match status" value="1"/>
</dbReference>
<dbReference type="FunFam" id="3.30.1390.10:FF:000002">
    <property type="entry name" value="ATP-dependent Clp protease adapter protein ClpS"/>
    <property type="match status" value="1"/>
</dbReference>
<dbReference type="Pfam" id="PF02617">
    <property type="entry name" value="ClpS"/>
    <property type="match status" value="1"/>
</dbReference>
<evidence type="ECO:0000256" key="1">
    <source>
        <dbReference type="HAMAP-Rule" id="MF_00302"/>
    </source>
</evidence>
<dbReference type="NCBIfam" id="NF000669">
    <property type="entry name" value="PRK00033.1-2"/>
    <property type="match status" value="1"/>
</dbReference>
<evidence type="ECO:0000313" key="3">
    <source>
        <dbReference type="EMBL" id="PUE02855.1"/>
    </source>
</evidence>
<reference evidence="3 4" key="1">
    <citation type="submission" date="2018-01" db="EMBL/GenBank/DDBJ databases">
        <title>Novel co-symbiosis in the lucinid bivalve Phacoides pectinatus.</title>
        <authorList>
            <person name="Lim S.J."/>
            <person name="Davis B.G."/>
            <person name="Gill D.E."/>
            <person name="Engel A.S."/>
            <person name="Anderson L.C."/>
            <person name="Campbell B.J."/>
        </authorList>
    </citation>
    <scope>NUCLEOTIDE SEQUENCE [LARGE SCALE GENOMIC DNA]</scope>
    <source>
        <strain evidence="3">N3_P5</strain>
    </source>
</reference>
<comment type="caution">
    <text evidence="3">The sequence shown here is derived from an EMBL/GenBank/DDBJ whole genome shotgun (WGS) entry which is preliminary data.</text>
</comment>
<comment type="function">
    <text evidence="1">Involved in the modulation of the specificity of the ClpAP-mediated ATP-dependent protein degradation.</text>
</comment>
<name>A0A657PVG8_9GAMM</name>
<dbReference type="PANTHER" id="PTHR33473">
    <property type="entry name" value="ATP-DEPENDENT CLP PROTEASE ADAPTER PROTEIN CLPS1, CHLOROPLASTIC"/>
    <property type="match status" value="1"/>
</dbReference>
<dbReference type="NCBIfam" id="NF000670">
    <property type="entry name" value="PRK00033.1-3"/>
    <property type="match status" value="1"/>
</dbReference>
<dbReference type="Gene3D" id="3.30.1390.10">
    <property type="match status" value="1"/>
</dbReference>
<dbReference type="GO" id="GO:0008233">
    <property type="term" value="F:peptidase activity"/>
    <property type="evidence" value="ECO:0007669"/>
    <property type="project" value="UniProtKB-KW"/>
</dbReference>
<keyword evidence="3" id="KW-0378">Hydrolase</keyword>
<proteinExistence type="inferred from homology"/>
<dbReference type="PANTHER" id="PTHR33473:SF19">
    <property type="entry name" value="ATP-DEPENDENT CLP PROTEASE ADAPTER PROTEIN CLPS"/>
    <property type="match status" value="1"/>
</dbReference>
<evidence type="ECO:0000259" key="2">
    <source>
        <dbReference type="Pfam" id="PF02617"/>
    </source>
</evidence>
<evidence type="ECO:0000313" key="4">
    <source>
        <dbReference type="Proteomes" id="UP000250928"/>
    </source>
</evidence>
<comment type="similarity">
    <text evidence="1">Belongs to the ClpS family.</text>
</comment>
<sequence length="106" mass="12029">MSKQRDDESDAGVGLQEARPKLKRPPMYKVILLNDDYTPMEFVVEVLESFFAMDRAKATQVMLHVHTRGVGVCGLFTREIAETKVVQVNDYARSNQHPLLCSMEEA</sequence>
<organism evidence="3 4">
    <name type="scientific">Candidatus Sedimenticola endophacoides</name>
    <dbReference type="NCBI Taxonomy" id="2548426"/>
    <lineage>
        <taxon>Bacteria</taxon>
        <taxon>Pseudomonadati</taxon>
        <taxon>Pseudomonadota</taxon>
        <taxon>Gammaproteobacteria</taxon>
        <taxon>Chromatiales</taxon>
        <taxon>Sedimenticolaceae</taxon>
        <taxon>Sedimenticola</taxon>
    </lineage>
</organism>
<feature type="domain" description="Adaptor protein ClpS core" evidence="2">
    <location>
        <begin position="23"/>
        <end position="102"/>
    </location>
</feature>
<dbReference type="InterPro" id="IPR014719">
    <property type="entry name" value="Ribosomal_bL12_C/ClpS-like"/>
</dbReference>
<dbReference type="NCBIfam" id="NF000672">
    <property type="entry name" value="PRK00033.1-5"/>
    <property type="match status" value="1"/>
</dbReference>
<dbReference type="GO" id="GO:0006508">
    <property type="term" value="P:proteolysis"/>
    <property type="evidence" value="ECO:0007669"/>
    <property type="project" value="UniProtKB-UniRule"/>
</dbReference>
<dbReference type="InterPro" id="IPR003769">
    <property type="entry name" value="ClpS_core"/>
</dbReference>
<dbReference type="GO" id="GO:0030163">
    <property type="term" value="P:protein catabolic process"/>
    <property type="evidence" value="ECO:0007669"/>
    <property type="project" value="InterPro"/>
</dbReference>
<accession>A0A657PVG8</accession>
<gene>
    <name evidence="1" type="primary">clpS</name>
    <name evidence="3" type="ORF">C3L24_05460</name>
</gene>
<dbReference type="InterPro" id="IPR022935">
    <property type="entry name" value="ClpS"/>
</dbReference>
<dbReference type="SUPFAM" id="SSF54736">
    <property type="entry name" value="ClpS-like"/>
    <property type="match status" value="1"/>
</dbReference>
<comment type="subunit">
    <text evidence="1">Binds to the N-terminal domain of the chaperone ClpA.</text>
</comment>
<dbReference type="Proteomes" id="UP000250928">
    <property type="component" value="Unassembled WGS sequence"/>
</dbReference>
<keyword evidence="3" id="KW-0645">Protease</keyword>
<protein>
    <recommendedName>
        <fullName evidence="1">ATP-dependent Clp protease adapter protein ClpS</fullName>
    </recommendedName>
</protein>